<dbReference type="STRING" id="1278311.GCA_000428705_00719"/>
<dbReference type="InterPro" id="IPR036388">
    <property type="entry name" value="WH-like_DNA-bd_sf"/>
</dbReference>
<evidence type="ECO:0000256" key="3">
    <source>
        <dbReference type="PROSITE-ProRule" id="PRU01091"/>
    </source>
</evidence>
<feature type="DNA-binding region" description="OmpR/PhoB-type" evidence="3">
    <location>
        <begin position="125"/>
        <end position="219"/>
    </location>
</feature>
<gene>
    <name evidence="6" type="primary">cssR</name>
    <name evidence="6" type="ORF">NCTC10138_00127</name>
</gene>
<dbReference type="GO" id="GO:0005829">
    <property type="term" value="C:cytosol"/>
    <property type="evidence" value="ECO:0007669"/>
    <property type="project" value="TreeGrafter"/>
</dbReference>
<dbReference type="GO" id="GO:0032993">
    <property type="term" value="C:protein-DNA complex"/>
    <property type="evidence" value="ECO:0007669"/>
    <property type="project" value="TreeGrafter"/>
</dbReference>
<dbReference type="GO" id="GO:0006355">
    <property type="term" value="P:regulation of DNA-templated transcription"/>
    <property type="evidence" value="ECO:0007669"/>
    <property type="project" value="InterPro"/>
</dbReference>
<evidence type="ECO:0000256" key="2">
    <source>
        <dbReference type="PROSITE-ProRule" id="PRU00169"/>
    </source>
</evidence>
<feature type="domain" description="Response regulatory" evidence="4">
    <location>
        <begin position="2"/>
        <end position="116"/>
    </location>
</feature>
<keyword evidence="2" id="KW-0597">Phosphoprotein</keyword>
<evidence type="ECO:0000256" key="1">
    <source>
        <dbReference type="ARBA" id="ARBA00023125"/>
    </source>
</evidence>
<dbReference type="Gene3D" id="6.10.250.690">
    <property type="match status" value="1"/>
</dbReference>
<evidence type="ECO:0000259" key="4">
    <source>
        <dbReference type="PROSITE" id="PS50110"/>
    </source>
</evidence>
<dbReference type="GO" id="GO:0000156">
    <property type="term" value="F:phosphorelay response regulator activity"/>
    <property type="evidence" value="ECO:0007669"/>
    <property type="project" value="TreeGrafter"/>
</dbReference>
<evidence type="ECO:0000313" key="7">
    <source>
        <dbReference type="Proteomes" id="UP000289841"/>
    </source>
</evidence>
<evidence type="ECO:0000259" key="5">
    <source>
        <dbReference type="PROSITE" id="PS51755"/>
    </source>
</evidence>
<dbReference type="PROSITE" id="PS50110">
    <property type="entry name" value="RESPONSE_REGULATORY"/>
    <property type="match status" value="1"/>
</dbReference>
<keyword evidence="7" id="KW-1185">Reference proteome</keyword>
<dbReference type="KEGG" id="aaxa:NCTC10138_00127"/>
<dbReference type="PROSITE" id="PS51755">
    <property type="entry name" value="OMPR_PHOB"/>
    <property type="match status" value="1"/>
</dbReference>
<feature type="modified residue" description="4-aspartylphosphate" evidence="2">
    <location>
        <position position="50"/>
    </location>
</feature>
<dbReference type="InterPro" id="IPR039420">
    <property type="entry name" value="WalR-like"/>
</dbReference>
<dbReference type="Gene3D" id="1.10.10.10">
    <property type="entry name" value="Winged helix-like DNA-binding domain superfamily/Winged helix DNA-binding domain"/>
    <property type="match status" value="1"/>
</dbReference>
<dbReference type="SMART" id="SM00862">
    <property type="entry name" value="Trans_reg_C"/>
    <property type="match status" value="1"/>
</dbReference>
<keyword evidence="1 3" id="KW-0238">DNA-binding</keyword>
<protein>
    <submittedName>
        <fullName evidence="6">Transcriptional regulatory protein CssR</fullName>
    </submittedName>
</protein>
<dbReference type="SMART" id="SM00448">
    <property type="entry name" value="REC"/>
    <property type="match status" value="1"/>
</dbReference>
<reference evidence="6 7" key="1">
    <citation type="submission" date="2019-01" db="EMBL/GenBank/DDBJ databases">
        <authorList>
            <consortium name="Pathogen Informatics"/>
        </authorList>
    </citation>
    <scope>NUCLEOTIDE SEQUENCE [LARGE SCALE GENOMIC DNA]</scope>
    <source>
        <strain evidence="6 7">NCTC10138</strain>
    </source>
</reference>
<dbReference type="Gene3D" id="3.40.50.2300">
    <property type="match status" value="1"/>
</dbReference>
<evidence type="ECO:0000313" key="6">
    <source>
        <dbReference type="EMBL" id="VEU79735.1"/>
    </source>
</evidence>
<dbReference type="GO" id="GO:0000976">
    <property type="term" value="F:transcription cis-regulatory region binding"/>
    <property type="evidence" value="ECO:0007669"/>
    <property type="project" value="TreeGrafter"/>
</dbReference>
<dbReference type="Proteomes" id="UP000289841">
    <property type="component" value="Chromosome"/>
</dbReference>
<dbReference type="EMBL" id="LR215048">
    <property type="protein sequence ID" value="VEU79735.1"/>
    <property type="molecule type" value="Genomic_DNA"/>
</dbReference>
<proteinExistence type="predicted"/>
<sequence length="235" mass="27819">MKIYFVEDEKDLSEIIRKYLLREGFDITVFYDGETALKHIKDKVDLWILDIMLPGDISGYDLIKKIKEENSDASIIFTSARDQDLDKIIGLEMGSDDYLTKPYSPKELVLRVKAILRRGVQNQSPELINYEGYEINITKREINDNGVNIELTNKEFELLLFFLKNINVAFDREQILYKVWGENYYGSDRVVDDLLRRLRQKLPKLKIETIYGYGYKLLWKRKELVFLHKSMLFLL</sequence>
<dbReference type="AlphaFoldDB" id="A0A449BBF3"/>
<feature type="domain" description="OmpR/PhoB-type" evidence="5">
    <location>
        <begin position="125"/>
        <end position="219"/>
    </location>
</feature>
<dbReference type="Pfam" id="PF00072">
    <property type="entry name" value="Response_reg"/>
    <property type="match status" value="1"/>
</dbReference>
<organism evidence="6 7">
    <name type="scientific">Haploplasma axanthum</name>
    <name type="common">Acholeplasma axanthum</name>
    <dbReference type="NCBI Taxonomy" id="29552"/>
    <lineage>
        <taxon>Bacteria</taxon>
        <taxon>Bacillati</taxon>
        <taxon>Mycoplasmatota</taxon>
        <taxon>Mollicutes</taxon>
        <taxon>Acholeplasmatales</taxon>
        <taxon>Acholeplasmataceae</taxon>
        <taxon>Haploplasma</taxon>
    </lineage>
</organism>
<dbReference type="PANTHER" id="PTHR48111:SF24">
    <property type="entry name" value="TRANSCRIPTIONAL REGULATORY PROTEIN CSSR"/>
    <property type="match status" value="1"/>
</dbReference>
<dbReference type="InterPro" id="IPR016032">
    <property type="entry name" value="Sig_transdc_resp-reg_C-effctor"/>
</dbReference>
<accession>A0A449BBF3</accession>
<dbReference type="CDD" id="cd00383">
    <property type="entry name" value="trans_reg_C"/>
    <property type="match status" value="1"/>
</dbReference>
<dbReference type="InterPro" id="IPR011006">
    <property type="entry name" value="CheY-like_superfamily"/>
</dbReference>
<dbReference type="InterPro" id="IPR001789">
    <property type="entry name" value="Sig_transdc_resp-reg_receiver"/>
</dbReference>
<name>A0A449BBF3_HAPAX</name>
<dbReference type="SUPFAM" id="SSF46894">
    <property type="entry name" value="C-terminal effector domain of the bipartite response regulators"/>
    <property type="match status" value="1"/>
</dbReference>
<dbReference type="OrthoDB" id="9790454at2"/>
<dbReference type="PANTHER" id="PTHR48111">
    <property type="entry name" value="REGULATOR OF RPOS"/>
    <property type="match status" value="1"/>
</dbReference>
<dbReference type="Pfam" id="PF00486">
    <property type="entry name" value="Trans_reg_C"/>
    <property type="match status" value="1"/>
</dbReference>
<dbReference type="SUPFAM" id="SSF52172">
    <property type="entry name" value="CheY-like"/>
    <property type="match status" value="1"/>
</dbReference>
<dbReference type="InterPro" id="IPR001867">
    <property type="entry name" value="OmpR/PhoB-type_DNA-bd"/>
</dbReference>